<reference evidence="1" key="2">
    <citation type="journal article" date="2021" name="PeerJ">
        <title>Extensive microbial diversity within the chicken gut microbiome revealed by metagenomics and culture.</title>
        <authorList>
            <person name="Gilroy R."/>
            <person name="Ravi A."/>
            <person name="Getino M."/>
            <person name="Pursley I."/>
            <person name="Horton D.L."/>
            <person name="Alikhan N.F."/>
            <person name="Baker D."/>
            <person name="Gharbi K."/>
            <person name="Hall N."/>
            <person name="Watson M."/>
            <person name="Adriaenssens E.M."/>
            <person name="Foster-Nyarko E."/>
            <person name="Jarju S."/>
            <person name="Secka A."/>
            <person name="Antonio M."/>
            <person name="Oren A."/>
            <person name="Chaudhuri R.R."/>
            <person name="La Ragione R."/>
            <person name="Hildebrand F."/>
            <person name="Pallen M.J."/>
        </authorList>
    </citation>
    <scope>NUCLEOTIDE SEQUENCE</scope>
    <source>
        <strain evidence="1">ChiHcec3-11533</strain>
    </source>
</reference>
<dbReference type="Proteomes" id="UP000824072">
    <property type="component" value="Unassembled WGS sequence"/>
</dbReference>
<evidence type="ECO:0000313" key="2">
    <source>
        <dbReference type="Proteomes" id="UP000824072"/>
    </source>
</evidence>
<protein>
    <submittedName>
        <fullName evidence="1">AraC family transcriptional regulator</fullName>
    </submittedName>
</protein>
<proteinExistence type="predicted"/>
<accession>A0A9D1ICC4</accession>
<organism evidence="1 2">
    <name type="scientific">Candidatus Pullichristensenella excrementigallinarum</name>
    <dbReference type="NCBI Taxonomy" id="2840907"/>
    <lineage>
        <taxon>Bacteria</taxon>
        <taxon>Bacillati</taxon>
        <taxon>Bacillota</taxon>
        <taxon>Clostridia</taxon>
        <taxon>Candidatus Pullichristensenella</taxon>
    </lineage>
</organism>
<reference evidence="1" key="1">
    <citation type="submission" date="2020-10" db="EMBL/GenBank/DDBJ databases">
        <authorList>
            <person name="Gilroy R."/>
        </authorList>
    </citation>
    <scope>NUCLEOTIDE SEQUENCE</scope>
    <source>
        <strain evidence="1">ChiHcec3-11533</strain>
    </source>
</reference>
<dbReference type="InterPro" id="IPR028979">
    <property type="entry name" value="Ser_kin/Pase_Hpr-like_N_sf"/>
</dbReference>
<evidence type="ECO:0000313" key="1">
    <source>
        <dbReference type="EMBL" id="HIU33394.1"/>
    </source>
</evidence>
<gene>
    <name evidence="1" type="ORF">IAB02_02400</name>
</gene>
<dbReference type="Gene3D" id="3.40.1390.20">
    <property type="entry name" value="HprK N-terminal domain-like"/>
    <property type="match status" value="1"/>
</dbReference>
<comment type="caution">
    <text evidence="1">The sequence shown here is derived from an EMBL/GenBank/DDBJ whole genome shotgun (WGS) entry which is preliminary data.</text>
</comment>
<dbReference type="SUPFAM" id="SSF75138">
    <property type="entry name" value="HprK N-terminal domain-like"/>
    <property type="match status" value="1"/>
</dbReference>
<name>A0A9D1ICC4_9FIRM</name>
<dbReference type="EMBL" id="DVMU01000056">
    <property type="protein sequence ID" value="HIU33394.1"/>
    <property type="molecule type" value="Genomic_DNA"/>
</dbReference>
<sequence>MTIGELADKLGAKVLTQEVDLSREVLCGYACDLLSWVMARGKEGMAWATVQAHMNAVAVAVLADMSCIIGVENVQFDPAVIAKAEEEGVALLSSEKSAYQISGIMYEAGIQ</sequence>
<dbReference type="AlphaFoldDB" id="A0A9D1ICC4"/>